<evidence type="ECO:0000256" key="4">
    <source>
        <dbReference type="ARBA" id="ARBA00022801"/>
    </source>
</evidence>
<dbReference type="Pfam" id="PF05195">
    <property type="entry name" value="AMP_N"/>
    <property type="match status" value="1"/>
</dbReference>
<dbReference type="GO" id="GO:0070006">
    <property type="term" value="F:metalloaminopeptidase activity"/>
    <property type="evidence" value="ECO:0007669"/>
    <property type="project" value="InterPro"/>
</dbReference>
<sequence>MFLGMVAGLRVGHRELAASATTLSSIAGLRGTILESVENSISLICNRQYSSRGPAYPAGQPIHATHPELIAPHELTPGIPASEYRARRQRLAALLPPGGAAILPAAATAYMSGVIPWPYRQDPDFFYLTGVMQHGLALITAPKQGSSSQEATYTLFIDPPSPSQAKWDGAGLSREVALEVFGADEVLYMHQMPRRLHDLASSLAAASASSPAVYAPILYDTDRTNAHHATAIAAALKPALSKPGAIQPLRPLMHSLRLIKSQAEAALMRTSAAVASAAVRQCMAVSAPGVTEYGLGATFEFCVKAAGAQRLAYPSVVAGGSDACTIHYLRADKSLPSGSDLLLMDAGAEYWGYVSDVSRTWPVGGRFSGPQRDVYAVVLEAHQRCLAACRPGSSIRLLHQLAVEVLSEGLYELRVLPGASRGEIQRNLYREFFWHSLGHYLGCDTHDTALIGHDRQLQQGAVITVEPGLYIPDHPRFGAFRGIGVRIEDDVLVTASGCRVLSDQAPVTIPEVEELVGSAREAAAGAAAAGGGDGWRLPLPPRFATPPHRALEEGRGSPVTWG</sequence>
<feature type="domain" description="Aminopeptidase P N-terminal" evidence="7">
    <location>
        <begin position="79"/>
        <end position="224"/>
    </location>
</feature>
<comment type="cofactor">
    <cofactor evidence="1">
        <name>Mn(2+)</name>
        <dbReference type="ChEBI" id="CHEBI:29035"/>
    </cofactor>
</comment>
<dbReference type="Gene3D" id="3.90.230.10">
    <property type="entry name" value="Creatinase/methionine aminopeptidase superfamily"/>
    <property type="match status" value="1"/>
</dbReference>
<comment type="caution">
    <text evidence="8">The sequence shown here is derived from an EMBL/GenBank/DDBJ whole genome shotgun (WGS) entry which is preliminary data.</text>
</comment>
<evidence type="ECO:0000256" key="1">
    <source>
        <dbReference type="ARBA" id="ARBA00001936"/>
    </source>
</evidence>
<dbReference type="GO" id="GO:0005739">
    <property type="term" value="C:mitochondrion"/>
    <property type="evidence" value="ECO:0007669"/>
    <property type="project" value="TreeGrafter"/>
</dbReference>
<dbReference type="Gene3D" id="3.40.350.10">
    <property type="entry name" value="Creatinase/prolidase N-terminal domain"/>
    <property type="match status" value="1"/>
</dbReference>
<dbReference type="AlphaFoldDB" id="A0AAD3DUG1"/>
<proteinExistence type="inferred from homology"/>
<dbReference type="PANTHER" id="PTHR43226">
    <property type="entry name" value="XAA-PRO AMINOPEPTIDASE 3"/>
    <property type="match status" value="1"/>
</dbReference>
<dbReference type="InterPro" id="IPR052433">
    <property type="entry name" value="X-Pro_dipept-like"/>
</dbReference>
<keyword evidence="9" id="KW-1185">Reference proteome</keyword>
<keyword evidence="3" id="KW-0479">Metal-binding</keyword>
<dbReference type="SMART" id="SM01011">
    <property type="entry name" value="AMP_N"/>
    <property type="match status" value="1"/>
</dbReference>
<comment type="similarity">
    <text evidence="2">Belongs to the peptidase M24B family.</text>
</comment>
<dbReference type="SUPFAM" id="SSF55920">
    <property type="entry name" value="Creatinase/aminopeptidase"/>
    <property type="match status" value="1"/>
</dbReference>
<dbReference type="PANTHER" id="PTHR43226:SF4">
    <property type="entry name" value="XAA-PRO AMINOPEPTIDASE 3"/>
    <property type="match status" value="1"/>
</dbReference>
<dbReference type="EMBL" id="BMAR01000022">
    <property type="protein sequence ID" value="GFR48221.1"/>
    <property type="molecule type" value="Genomic_DNA"/>
</dbReference>
<protein>
    <recommendedName>
        <fullName evidence="7">Aminopeptidase P N-terminal domain-containing protein</fullName>
    </recommendedName>
</protein>
<name>A0AAD3DUG1_9CHLO</name>
<feature type="region of interest" description="Disordered" evidence="6">
    <location>
        <begin position="542"/>
        <end position="562"/>
    </location>
</feature>
<evidence type="ECO:0000259" key="7">
    <source>
        <dbReference type="SMART" id="SM01011"/>
    </source>
</evidence>
<keyword evidence="5" id="KW-0464">Manganese</keyword>
<dbReference type="InterPro" id="IPR036005">
    <property type="entry name" value="Creatinase/aminopeptidase-like"/>
</dbReference>
<dbReference type="Proteomes" id="UP001054857">
    <property type="component" value="Unassembled WGS sequence"/>
</dbReference>
<dbReference type="Pfam" id="PF00557">
    <property type="entry name" value="Peptidase_M24"/>
    <property type="match status" value="1"/>
</dbReference>
<evidence type="ECO:0000256" key="6">
    <source>
        <dbReference type="SAM" id="MobiDB-lite"/>
    </source>
</evidence>
<organism evidence="8 9">
    <name type="scientific">Astrephomene gubernaculifera</name>
    <dbReference type="NCBI Taxonomy" id="47775"/>
    <lineage>
        <taxon>Eukaryota</taxon>
        <taxon>Viridiplantae</taxon>
        <taxon>Chlorophyta</taxon>
        <taxon>core chlorophytes</taxon>
        <taxon>Chlorophyceae</taxon>
        <taxon>CS clade</taxon>
        <taxon>Chlamydomonadales</taxon>
        <taxon>Astrephomenaceae</taxon>
        <taxon>Astrephomene</taxon>
    </lineage>
</organism>
<dbReference type="InterPro" id="IPR029149">
    <property type="entry name" value="Creatin/AminoP/Spt16_N"/>
</dbReference>
<dbReference type="SUPFAM" id="SSF53092">
    <property type="entry name" value="Creatinase/prolidase N-terminal domain"/>
    <property type="match status" value="1"/>
</dbReference>
<reference evidence="8 9" key="1">
    <citation type="journal article" date="2021" name="Sci. Rep.">
        <title>Genome sequencing of the multicellular alga Astrephomene provides insights into convergent evolution of germ-soma differentiation.</title>
        <authorList>
            <person name="Yamashita S."/>
            <person name="Yamamoto K."/>
            <person name="Matsuzaki R."/>
            <person name="Suzuki S."/>
            <person name="Yamaguchi H."/>
            <person name="Hirooka S."/>
            <person name="Minakuchi Y."/>
            <person name="Miyagishima S."/>
            <person name="Kawachi M."/>
            <person name="Toyoda A."/>
            <person name="Nozaki H."/>
        </authorList>
    </citation>
    <scope>NUCLEOTIDE SEQUENCE [LARGE SCALE GENOMIC DNA]</scope>
    <source>
        <strain evidence="8 9">NIES-4017</strain>
    </source>
</reference>
<dbReference type="InterPro" id="IPR000994">
    <property type="entry name" value="Pept_M24"/>
</dbReference>
<evidence type="ECO:0000256" key="2">
    <source>
        <dbReference type="ARBA" id="ARBA00008766"/>
    </source>
</evidence>
<evidence type="ECO:0000313" key="9">
    <source>
        <dbReference type="Proteomes" id="UP001054857"/>
    </source>
</evidence>
<evidence type="ECO:0000256" key="3">
    <source>
        <dbReference type="ARBA" id="ARBA00022723"/>
    </source>
</evidence>
<dbReference type="GO" id="GO:0006508">
    <property type="term" value="P:proteolysis"/>
    <property type="evidence" value="ECO:0007669"/>
    <property type="project" value="TreeGrafter"/>
</dbReference>
<evidence type="ECO:0000313" key="8">
    <source>
        <dbReference type="EMBL" id="GFR48221.1"/>
    </source>
</evidence>
<dbReference type="InterPro" id="IPR007865">
    <property type="entry name" value="Aminopep_P_N"/>
</dbReference>
<evidence type="ECO:0000256" key="5">
    <source>
        <dbReference type="ARBA" id="ARBA00023211"/>
    </source>
</evidence>
<gene>
    <name evidence="8" type="ORF">Agub_g10081</name>
</gene>
<accession>A0AAD3DUG1</accession>
<keyword evidence="4" id="KW-0378">Hydrolase</keyword>
<dbReference type="GO" id="GO:0030145">
    <property type="term" value="F:manganese ion binding"/>
    <property type="evidence" value="ECO:0007669"/>
    <property type="project" value="InterPro"/>
</dbReference>
<dbReference type="CDD" id="cd01087">
    <property type="entry name" value="Prolidase"/>
    <property type="match status" value="1"/>
</dbReference>